<keyword evidence="6" id="KW-1185">Reference proteome</keyword>
<protein>
    <submittedName>
        <fullName evidence="5">L-threonine aldolase</fullName>
    </submittedName>
</protein>
<dbReference type="SUPFAM" id="SSF53383">
    <property type="entry name" value="PLP-dependent transferases"/>
    <property type="match status" value="1"/>
</dbReference>
<evidence type="ECO:0000313" key="6">
    <source>
        <dbReference type="Proteomes" id="UP000295197"/>
    </source>
</evidence>
<comment type="caution">
    <text evidence="5">The sequence shown here is derived from an EMBL/GenBank/DDBJ whole genome shotgun (WGS) entry which is preliminary data.</text>
</comment>
<dbReference type="Pfam" id="PF01212">
    <property type="entry name" value="Beta_elim_lyase"/>
    <property type="match status" value="1"/>
</dbReference>
<reference evidence="5 6" key="1">
    <citation type="submission" date="2019-03" db="EMBL/GenBank/DDBJ databases">
        <title>Genomic Encyclopedia of Type Strains, Phase IV (KMG-IV): sequencing the most valuable type-strain genomes for metagenomic binning, comparative biology and taxonomic classification.</title>
        <authorList>
            <person name="Goeker M."/>
        </authorList>
    </citation>
    <scope>NUCLEOTIDE SEQUENCE [LARGE SCALE GENOMIC DNA]</scope>
    <source>
        <strain evidence="5 6">DSM 22362</strain>
    </source>
</reference>
<dbReference type="InterPro" id="IPR001597">
    <property type="entry name" value="ArAA_b-elim_lyase/Thr_aldolase"/>
</dbReference>
<evidence type="ECO:0000259" key="4">
    <source>
        <dbReference type="Pfam" id="PF01212"/>
    </source>
</evidence>
<gene>
    <name evidence="5" type="ORF">EDC17_1003131</name>
</gene>
<feature type="domain" description="Aromatic amino acid beta-eliminating lyase/threonine aldolase" evidence="4">
    <location>
        <begin position="42"/>
        <end position="301"/>
    </location>
</feature>
<organism evidence="5 6">
    <name type="scientific">Sphingobacterium alimentarium</name>
    <dbReference type="NCBI Taxonomy" id="797292"/>
    <lineage>
        <taxon>Bacteria</taxon>
        <taxon>Pseudomonadati</taxon>
        <taxon>Bacteroidota</taxon>
        <taxon>Sphingobacteriia</taxon>
        <taxon>Sphingobacteriales</taxon>
        <taxon>Sphingobacteriaceae</taxon>
        <taxon>Sphingobacterium</taxon>
    </lineage>
</organism>
<dbReference type="PANTHER" id="PTHR48097">
    <property type="entry name" value="L-THREONINE ALDOLASE-RELATED"/>
    <property type="match status" value="1"/>
</dbReference>
<name>A0A4R3VWH5_9SPHI</name>
<dbReference type="PANTHER" id="PTHR48097:SF5">
    <property type="entry name" value="LOW SPECIFICITY L-THREONINE ALDOLASE"/>
    <property type="match status" value="1"/>
</dbReference>
<dbReference type="AlphaFoldDB" id="A0A4R3VWH5"/>
<dbReference type="Gene3D" id="3.90.1150.10">
    <property type="entry name" value="Aspartate Aminotransferase, domain 1"/>
    <property type="match status" value="1"/>
</dbReference>
<proteinExistence type="inferred from homology"/>
<dbReference type="EMBL" id="SMBZ01000003">
    <property type="protein sequence ID" value="TCV20032.1"/>
    <property type="molecule type" value="Genomic_DNA"/>
</dbReference>
<sequence length="354" mass="39271">MNAPIIVLQFEEKMYSFKNDYAEGAHINILHKLIETNTIQQAGYGEDAYSLQAKQILRDKIQQPEAAIFFLSGGTQTNLSVISSLLRVHEAVISARTGHIFANETGAIEAVGHRVITVDTPTGKLTPDLIEATLQDYGLRPHVVKPRLVYISNSTEIGTIYTKLELTALHACCQAHGLLLYLDGARLGHALMASDNDLTLADIAQYTDLFYIGGTKNGALLGEAVIFSNHDLGAEFDYVLKQKGALLAKGRVLGIQFLELFREDLYFKLAHHANTMAQQIADAFRTKGYTFLTDSSTNQLFPILPMDAIAQLQQKYDFYIWKSIDAEHAALRLITSWATPAHIVEEFVNDINSL</sequence>
<dbReference type="InterPro" id="IPR015421">
    <property type="entry name" value="PyrdxlP-dep_Trfase_major"/>
</dbReference>
<comment type="cofactor">
    <cofactor evidence="1">
        <name>pyridoxal 5'-phosphate</name>
        <dbReference type="ChEBI" id="CHEBI:597326"/>
    </cofactor>
</comment>
<dbReference type="InterPro" id="IPR015424">
    <property type="entry name" value="PyrdxlP-dep_Trfase"/>
</dbReference>
<dbReference type="GO" id="GO:0016829">
    <property type="term" value="F:lyase activity"/>
    <property type="evidence" value="ECO:0007669"/>
    <property type="project" value="InterPro"/>
</dbReference>
<dbReference type="InterPro" id="IPR015422">
    <property type="entry name" value="PyrdxlP-dep_Trfase_small"/>
</dbReference>
<dbReference type="Proteomes" id="UP000295197">
    <property type="component" value="Unassembled WGS sequence"/>
</dbReference>
<evidence type="ECO:0000256" key="2">
    <source>
        <dbReference type="ARBA" id="ARBA00006966"/>
    </source>
</evidence>
<keyword evidence="3" id="KW-0663">Pyridoxal phosphate</keyword>
<comment type="similarity">
    <text evidence="2">Belongs to the threonine aldolase family.</text>
</comment>
<evidence type="ECO:0000256" key="1">
    <source>
        <dbReference type="ARBA" id="ARBA00001933"/>
    </source>
</evidence>
<dbReference type="Gene3D" id="3.40.640.10">
    <property type="entry name" value="Type I PLP-dependent aspartate aminotransferase-like (Major domain)"/>
    <property type="match status" value="1"/>
</dbReference>
<dbReference type="GO" id="GO:0006520">
    <property type="term" value="P:amino acid metabolic process"/>
    <property type="evidence" value="ECO:0007669"/>
    <property type="project" value="InterPro"/>
</dbReference>
<accession>A0A4R3VWH5</accession>
<evidence type="ECO:0000313" key="5">
    <source>
        <dbReference type="EMBL" id="TCV20032.1"/>
    </source>
</evidence>
<evidence type="ECO:0000256" key="3">
    <source>
        <dbReference type="ARBA" id="ARBA00022898"/>
    </source>
</evidence>